<accession>A0ACC2NL87</accession>
<gene>
    <name evidence="1" type="ORF">QAD02_003204</name>
</gene>
<evidence type="ECO:0000313" key="2">
    <source>
        <dbReference type="Proteomes" id="UP001239111"/>
    </source>
</evidence>
<evidence type="ECO:0000313" key="1">
    <source>
        <dbReference type="EMBL" id="KAJ8671945.1"/>
    </source>
</evidence>
<name>A0ACC2NL87_9HYME</name>
<organism evidence="1 2">
    <name type="scientific">Eretmocerus hayati</name>
    <dbReference type="NCBI Taxonomy" id="131215"/>
    <lineage>
        <taxon>Eukaryota</taxon>
        <taxon>Metazoa</taxon>
        <taxon>Ecdysozoa</taxon>
        <taxon>Arthropoda</taxon>
        <taxon>Hexapoda</taxon>
        <taxon>Insecta</taxon>
        <taxon>Pterygota</taxon>
        <taxon>Neoptera</taxon>
        <taxon>Endopterygota</taxon>
        <taxon>Hymenoptera</taxon>
        <taxon>Apocrita</taxon>
        <taxon>Proctotrupomorpha</taxon>
        <taxon>Chalcidoidea</taxon>
        <taxon>Aphelinidae</taxon>
        <taxon>Aphelininae</taxon>
        <taxon>Eretmocerus</taxon>
    </lineage>
</organism>
<dbReference type="Proteomes" id="UP001239111">
    <property type="component" value="Chromosome 3"/>
</dbReference>
<proteinExistence type="predicted"/>
<reference evidence="1" key="1">
    <citation type="submission" date="2023-04" db="EMBL/GenBank/DDBJ databases">
        <title>A chromosome-level genome assembly of the parasitoid wasp Eretmocerus hayati.</title>
        <authorList>
            <person name="Zhong Y."/>
            <person name="Liu S."/>
            <person name="Liu Y."/>
        </authorList>
    </citation>
    <scope>NUCLEOTIDE SEQUENCE</scope>
    <source>
        <strain evidence="1">ZJU_SS_LIU_2023</strain>
    </source>
</reference>
<protein>
    <submittedName>
        <fullName evidence="1">Uncharacterized protein</fullName>
    </submittedName>
</protein>
<comment type="caution">
    <text evidence="1">The sequence shown here is derived from an EMBL/GenBank/DDBJ whole genome shotgun (WGS) entry which is preliminary data.</text>
</comment>
<keyword evidence="2" id="KW-1185">Reference proteome</keyword>
<sequence length="134" mass="15602">MDYLYSDILSLTDDGAVAFFIIPFFLNLTGFRNEDPKIKWRQNMKDIALSFIIHAKIHENLREIINLVKTEQINLYSKENPYIVCCGKLNELSCCHAIFCGVIYVFKLDVEAVDYLFKLFFVVNQKWPAACNHV</sequence>
<dbReference type="EMBL" id="CM056743">
    <property type="protein sequence ID" value="KAJ8671945.1"/>
    <property type="molecule type" value="Genomic_DNA"/>
</dbReference>